<dbReference type="GO" id="GO:0008233">
    <property type="term" value="F:peptidase activity"/>
    <property type="evidence" value="ECO:0007669"/>
    <property type="project" value="UniProtKB-KW"/>
</dbReference>
<keyword evidence="3" id="KW-0378">Hydrolase</keyword>
<evidence type="ECO:0000313" key="5">
    <source>
        <dbReference type="EMBL" id="SEC24641.1"/>
    </source>
</evidence>
<dbReference type="EMBL" id="FNRT01000002">
    <property type="protein sequence ID" value="SEC24641.1"/>
    <property type="molecule type" value="Genomic_DNA"/>
</dbReference>
<keyword evidence="1" id="KW-0645">Protease</keyword>
<sequence length="471" mass="50664">MPSTEPTSTPVSSADLEAVYAAVDAHLDEFVVELQELCRFVSKREEVEQMQATADFIAGSLERWGGTSQVVPWEKSHPYVIGEVAGGPARLLHFTHYDVAVEPTGDDSEWIVPPYSGEVVDGRVYARGVADDKGAIMSRIHAAAAWKLAGLEPPVTSRYIVEGKQWLHSPGLASFVAAHREQLDADAALWENSWLDNDGRLLLKLSEKGVLYLRLSVRTISRDLTSQNTALLHSATTRLIGALAALQDDDGDCRVPGFDEGVEEMSPRVQELVEALPFDVDFLHRRAGVDSFRHGEDAQAAAAAIRVRPTLTIAGIEGGDMTDDVTLGIPATATAKIEIRMVAGQQPETVLAAVEKHLVAEGFGDVVVEVMAQSIPNRTDPDHPFVGLVADAAREVYGTEPLIEPYTQWIGNQGVLAGLPIVGVGVSRADSGVDGPNENIRIDDYRNGIRHVIAVMAAMSAEVASEGAGQQ</sequence>
<accession>A0A1H4QYV5</accession>
<dbReference type="SUPFAM" id="SSF53187">
    <property type="entry name" value="Zn-dependent exopeptidases"/>
    <property type="match status" value="1"/>
</dbReference>
<evidence type="ECO:0000259" key="4">
    <source>
        <dbReference type="Pfam" id="PF07687"/>
    </source>
</evidence>
<dbReference type="Pfam" id="PF01546">
    <property type="entry name" value="Peptidase_M20"/>
    <property type="match status" value="1"/>
</dbReference>
<evidence type="ECO:0000256" key="2">
    <source>
        <dbReference type="ARBA" id="ARBA00022723"/>
    </source>
</evidence>
<keyword evidence="2" id="KW-0479">Metal-binding</keyword>
<dbReference type="AlphaFoldDB" id="A0A1H4QYV5"/>
<organism evidence="5 6">
    <name type="scientific">Nocardioides exalbidus</name>
    <dbReference type="NCBI Taxonomy" id="402596"/>
    <lineage>
        <taxon>Bacteria</taxon>
        <taxon>Bacillati</taxon>
        <taxon>Actinomycetota</taxon>
        <taxon>Actinomycetes</taxon>
        <taxon>Propionibacteriales</taxon>
        <taxon>Nocardioidaceae</taxon>
        <taxon>Nocardioides</taxon>
    </lineage>
</organism>
<name>A0A1H4QYV5_9ACTN</name>
<dbReference type="InterPro" id="IPR011650">
    <property type="entry name" value="Peptidase_M20_dimer"/>
</dbReference>
<dbReference type="InterPro" id="IPR051458">
    <property type="entry name" value="Cyt/Met_Dipeptidase"/>
</dbReference>
<gene>
    <name evidence="5" type="ORF">SAMN04489844_1946</name>
</gene>
<dbReference type="Pfam" id="PF07687">
    <property type="entry name" value="M20_dimer"/>
    <property type="match status" value="1"/>
</dbReference>
<dbReference type="GO" id="GO:0046872">
    <property type="term" value="F:metal ion binding"/>
    <property type="evidence" value="ECO:0007669"/>
    <property type="project" value="UniProtKB-KW"/>
</dbReference>
<proteinExistence type="predicted"/>
<dbReference type="PANTHER" id="PTHR43270">
    <property type="entry name" value="BETA-ALA-HIS DIPEPTIDASE"/>
    <property type="match status" value="1"/>
</dbReference>
<dbReference type="GO" id="GO:0006508">
    <property type="term" value="P:proteolysis"/>
    <property type="evidence" value="ECO:0007669"/>
    <property type="project" value="UniProtKB-KW"/>
</dbReference>
<dbReference type="PANTHER" id="PTHR43270:SF8">
    <property type="entry name" value="DI- AND TRIPEPTIDASE DUG2-RELATED"/>
    <property type="match status" value="1"/>
</dbReference>
<evidence type="ECO:0000256" key="3">
    <source>
        <dbReference type="ARBA" id="ARBA00022801"/>
    </source>
</evidence>
<feature type="domain" description="Peptidase M20 dimerisation" evidence="4">
    <location>
        <begin position="233"/>
        <end position="361"/>
    </location>
</feature>
<dbReference type="Gene3D" id="3.40.630.10">
    <property type="entry name" value="Zn peptidases"/>
    <property type="match status" value="1"/>
</dbReference>
<reference evidence="6" key="1">
    <citation type="submission" date="2016-10" db="EMBL/GenBank/DDBJ databases">
        <authorList>
            <person name="Varghese N."/>
            <person name="Submissions S."/>
        </authorList>
    </citation>
    <scope>NUCLEOTIDE SEQUENCE [LARGE SCALE GENOMIC DNA]</scope>
    <source>
        <strain evidence="6">DSM 22017</strain>
    </source>
</reference>
<dbReference type="RefSeq" id="WP_217630308.1">
    <property type="nucleotide sequence ID" value="NZ_FNRT01000002.1"/>
</dbReference>
<dbReference type="Proteomes" id="UP000198742">
    <property type="component" value="Unassembled WGS sequence"/>
</dbReference>
<dbReference type="InterPro" id="IPR002933">
    <property type="entry name" value="Peptidase_M20"/>
</dbReference>
<dbReference type="Gene3D" id="3.30.70.360">
    <property type="match status" value="1"/>
</dbReference>
<dbReference type="STRING" id="402596.SAMN04489844_1946"/>
<keyword evidence="6" id="KW-1185">Reference proteome</keyword>
<evidence type="ECO:0000313" key="6">
    <source>
        <dbReference type="Proteomes" id="UP000198742"/>
    </source>
</evidence>
<protein>
    <submittedName>
        <fullName evidence="5">Acetylornithine deacetylase/Succinyl-diaminopimelate desuccinylase</fullName>
    </submittedName>
</protein>
<evidence type="ECO:0000256" key="1">
    <source>
        <dbReference type="ARBA" id="ARBA00022670"/>
    </source>
</evidence>